<keyword evidence="2" id="KW-0472">Membrane</keyword>
<accession>A0A9P8QAA7</accession>
<evidence type="ECO:0000313" key="4">
    <source>
        <dbReference type="Proteomes" id="UP000774326"/>
    </source>
</evidence>
<evidence type="ECO:0000256" key="2">
    <source>
        <dbReference type="SAM" id="Phobius"/>
    </source>
</evidence>
<comment type="caution">
    <text evidence="3">The sequence shown here is derived from an EMBL/GenBank/DDBJ whole genome shotgun (WGS) entry which is preliminary data.</text>
</comment>
<proteinExistence type="predicted"/>
<keyword evidence="2" id="KW-0812">Transmembrane</keyword>
<feature type="transmembrane region" description="Helical" evidence="2">
    <location>
        <begin position="57"/>
        <end position="75"/>
    </location>
</feature>
<reference evidence="3" key="1">
    <citation type="journal article" date="2021" name="Open Biol.">
        <title>Shared evolutionary footprints suggest mitochondrial oxidative damage underlies multiple complex I losses in fungi.</title>
        <authorList>
            <person name="Schikora-Tamarit M.A."/>
            <person name="Marcet-Houben M."/>
            <person name="Nosek J."/>
            <person name="Gabaldon T."/>
        </authorList>
    </citation>
    <scope>NUCLEOTIDE SEQUENCE</scope>
    <source>
        <strain evidence="3">CBS2887</strain>
    </source>
</reference>
<dbReference type="OrthoDB" id="10628524at2759"/>
<name>A0A9P8QAA7_WICPI</name>
<feature type="region of interest" description="Disordered" evidence="1">
    <location>
        <begin position="161"/>
        <end position="186"/>
    </location>
</feature>
<dbReference type="AlphaFoldDB" id="A0A9P8QAA7"/>
<protein>
    <submittedName>
        <fullName evidence="3">Uncharacterized protein</fullName>
    </submittedName>
</protein>
<keyword evidence="4" id="KW-1185">Reference proteome</keyword>
<keyword evidence="2" id="KW-1133">Transmembrane helix</keyword>
<organism evidence="3 4">
    <name type="scientific">Wickerhamomyces pijperi</name>
    <name type="common">Yeast</name>
    <name type="synonym">Pichia pijperi</name>
    <dbReference type="NCBI Taxonomy" id="599730"/>
    <lineage>
        <taxon>Eukaryota</taxon>
        <taxon>Fungi</taxon>
        <taxon>Dikarya</taxon>
        <taxon>Ascomycota</taxon>
        <taxon>Saccharomycotina</taxon>
        <taxon>Saccharomycetes</taxon>
        <taxon>Phaffomycetales</taxon>
        <taxon>Wickerhamomycetaceae</taxon>
        <taxon>Wickerhamomyces</taxon>
    </lineage>
</organism>
<reference evidence="3" key="2">
    <citation type="submission" date="2021-01" db="EMBL/GenBank/DDBJ databases">
        <authorList>
            <person name="Schikora-Tamarit M.A."/>
        </authorList>
    </citation>
    <scope>NUCLEOTIDE SEQUENCE</scope>
    <source>
        <strain evidence="3">CBS2887</strain>
    </source>
</reference>
<gene>
    <name evidence="3" type="ORF">WICPIJ_002118</name>
</gene>
<evidence type="ECO:0000313" key="3">
    <source>
        <dbReference type="EMBL" id="KAH3686887.1"/>
    </source>
</evidence>
<dbReference type="Proteomes" id="UP000774326">
    <property type="component" value="Unassembled WGS sequence"/>
</dbReference>
<feature type="compositionally biased region" description="Basic and acidic residues" evidence="1">
    <location>
        <begin position="166"/>
        <end position="179"/>
    </location>
</feature>
<dbReference type="EMBL" id="JAEUBG010001147">
    <property type="protein sequence ID" value="KAH3686887.1"/>
    <property type="molecule type" value="Genomic_DNA"/>
</dbReference>
<evidence type="ECO:0000256" key="1">
    <source>
        <dbReference type="SAM" id="MobiDB-lite"/>
    </source>
</evidence>
<sequence>MALIFSSTGRSKSYKNLKSFGSSEASMIPWAKSTAPLPPSSQWLETMASTAPASKECFLMISCSLAVSLVILLMATTTGIPQWGTGFNFGTTTVHLQGSHGGDDDDHVWGQARGSGLDVDESFTTHGEIETSFSDNKPRVLVVGIGTCQFQSHLIGKNRVSTNGDVGERTSVDKDRSDWDTGLGRGNDNLTQSFSHVVQGVSQGQDGHTFRGNGDIEPCFSGEASFRWSLPHGDSSQESVVHINDTSPGDCLWVDVQSDKLGGLLRGQIVRVGLVDAQLGQSSQHGLGEGSDTLLGRHQSLVQRPVLLSGLVEHSGVDGGSQQVVGHGDRMDITGDMHVELVHWNHLGVTTTSGTTFDTEGWAHGRLSDVGEGVVDEVGTDINDNGTRLQPFTFDELGLADSGNDNIGELEMLLNVLRLGMQSGNGGMFVLQQSGNWGTDNLRSAQNDSIGTLDLDI</sequence>